<keyword evidence="2" id="KW-1185">Reference proteome</keyword>
<dbReference type="Proteomes" id="UP000789759">
    <property type="component" value="Unassembled WGS sequence"/>
</dbReference>
<organism evidence="1 2">
    <name type="scientific">Cetraspora pellucida</name>
    <dbReference type="NCBI Taxonomy" id="1433469"/>
    <lineage>
        <taxon>Eukaryota</taxon>
        <taxon>Fungi</taxon>
        <taxon>Fungi incertae sedis</taxon>
        <taxon>Mucoromycota</taxon>
        <taxon>Glomeromycotina</taxon>
        <taxon>Glomeromycetes</taxon>
        <taxon>Diversisporales</taxon>
        <taxon>Gigasporaceae</taxon>
        <taxon>Cetraspora</taxon>
    </lineage>
</organism>
<reference evidence="1" key="1">
    <citation type="submission" date="2021-06" db="EMBL/GenBank/DDBJ databases">
        <authorList>
            <person name="Kallberg Y."/>
            <person name="Tangrot J."/>
            <person name="Rosling A."/>
        </authorList>
    </citation>
    <scope>NUCLEOTIDE SEQUENCE</scope>
    <source>
        <strain evidence="1">FL966</strain>
    </source>
</reference>
<sequence length="121" mass="13605">MIIQNKDNILQSGFICTSGNSSSGVQISLSIAITITYNMIFKTKTTFSGSAVIGLDQINIILQLLEDIYFVSIFLNLEPILIVISHIGDDIFNGTDLEFHYKDENALDIWKKTKLLQNMMK</sequence>
<evidence type="ECO:0000313" key="1">
    <source>
        <dbReference type="EMBL" id="CAG8582590.1"/>
    </source>
</evidence>
<dbReference type="EMBL" id="CAJVQA010003756">
    <property type="protein sequence ID" value="CAG8582590.1"/>
    <property type="molecule type" value="Genomic_DNA"/>
</dbReference>
<name>A0A9N9BWV3_9GLOM</name>
<proteinExistence type="predicted"/>
<protein>
    <submittedName>
        <fullName evidence="1">3721_t:CDS:1</fullName>
    </submittedName>
</protein>
<dbReference type="AlphaFoldDB" id="A0A9N9BWV3"/>
<comment type="caution">
    <text evidence="1">The sequence shown here is derived from an EMBL/GenBank/DDBJ whole genome shotgun (WGS) entry which is preliminary data.</text>
</comment>
<gene>
    <name evidence="1" type="ORF">CPELLU_LOCUS6161</name>
</gene>
<accession>A0A9N9BWV3</accession>
<dbReference type="OrthoDB" id="2431859at2759"/>
<evidence type="ECO:0000313" key="2">
    <source>
        <dbReference type="Proteomes" id="UP000789759"/>
    </source>
</evidence>